<sequence>MLASLNVLINYGQLILYLPSVDRPGHLWGEPEMQQGFAWSPGIVSFGVPEHAFICTVEIEMVDAFRTSPDAISCLRVPFDVSETPVQIGSIFEYEPVDIPTGAYSLICEVLPGCGTWEIETDDQKEIGDIDHVIKIALARGDSDIFEVLKTGGAVFSDKVLSRLCALA</sequence>
<dbReference type="Gene3D" id="2.60.34.30">
    <property type="entry name" value="Competence, DNA-entry nuclease inhibitor, ComJ"/>
    <property type="match status" value="1"/>
</dbReference>
<dbReference type="AlphaFoldDB" id="A0A6A8ADR4"/>
<dbReference type="EMBL" id="WIXI01000049">
    <property type="protein sequence ID" value="MQY48894.1"/>
    <property type="molecule type" value="Genomic_DNA"/>
</dbReference>
<dbReference type="RefSeq" id="WP_153358106.1">
    <property type="nucleotide sequence ID" value="NZ_JAYKOO010000004.1"/>
</dbReference>
<reference evidence="1 2" key="1">
    <citation type="submission" date="2019-11" db="EMBL/GenBank/DDBJ databases">
        <title>Genome analysis of Rhizobacterium cereale a novel genus and species isolated from maize roots in North Spain.</title>
        <authorList>
            <person name="Menendez E."/>
            <person name="Flores-Felix J.D."/>
            <person name="Ramirez-Bahena M.-H."/>
            <person name="Igual J.M."/>
            <person name="Garcia-Fraile P."/>
            <person name="Peix A."/>
            <person name="Velazquez E."/>
        </authorList>
    </citation>
    <scope>NUCLEOTIDE SEQUENCE [LARGE SCALE GENOMIC DNA]</scope>
    <source>
        <strain evidence="1 2">RZME27</strain>
    </source>
</reference>
<dbReference type="InterPro" id="IPR038691">
    <property type="entry name" value="ComJ_sf"/>
</dbReference>
<gene>
    <name evidence="1" type="ORF">GAO09_22935</name>
</gene>
<keyword evidence="2" id="KW-1185">Reference proteome</keyword>
<organism evidence="1 2">
    <name type="scientific">Endobacterium cereale</name>
    <dbReference type="NCBI Taxonomy" id="2663029"/>
    <lineage>
        <taxon>Bacteria</taxon>
        <taxon>Pseudomonadati</taxon>
        <taxon>Pseudomonadota</taxon>
        <taxon>Alphaproteobacteria</taxon>
        <taxon>Hyphomicrobiales</taxon>
        <taxon>Rhizobiaceae</taxon>
        <taxon>Endobacterium</taxon>
    </lineage>
</organism>
<evidence type="ECO:0000313" key="2">
    <source>
        <dbReference type="Proteomes" id="UP000435138"/>
    </source>
</evidence>
<comment type="caution">
    <text evidence="1">The sequence shown here is derived from an EMBL/GenBank/DDBJ whole genome shotgun (WGS) entry which is preliminary data.</text>
</comment>
<dbReference type="Pfam" id="PF11033">
    <property type="entry name" value="ComJ"/>
    <property type="match status" value="1"/>
</dbReference>
<evidence type="ECO:0000313" key="1">
    <source>
        <dbReference type="EMBL" id="MQY48894.1"/>
    </source>
</evidence>
<dbReference type="InterPro" id="IPR020354">
    <property type="entry name" value="Competence_nuclease_inhibitor"/>
</dbReference>
<accession>A0A6A8ADR4</accession>
<dbReference type="Proteomes" id="UP000435138">
    <property type="component" value="Unassembled WGS sequence"/>
</dbReference>
<proteinExistence type="predicted"/>
<name>A0A6A8ADR4_9HYPH</name>
<protein>
    <submittedName>
        <fullName evidence="1">Uncharacterized protein</fullName>
    </submittedName>
</protein>